<dbReference type="Gene3D" id="1.10.10.10">
    <property type="entry name" value="Winged helix-like DNA-binding domain superfamily/Winged helix DNA-binding domain"/>
    <property type="match status" value="1"/>
</dbReference>
<dbReference type="Pfam" id="PF07676">
    <property type="entry name" value="PD40"/>
    <property type="match status" value="2"/>
</dbReference>
<organism evidence="6 7">
    <name type="scientific">Thalassotalea nanhaiensis</name>
    <dbReference type="NCBI Taxonomy" id="3065648"/>
    <lineage>
        <taxon>Bacteria</taxon>
        <taxon>Pseudomonadati</taxon>
        <taxon>Pseudomonadota</taxon>
        <taxon>Gammaproteobacteria</taxon>
        <taxon>Alteromonadales</taxon>
        <taxon>Colwelliaceae</taxon>
        <taxon>Thalassotalea</taxon>
    </lineage>
</organism>
<keyword evidence="4" id="KW-0472">Membrane</keyword>
<dbReference type="InterPro" id="IPR016032">
    <property type="entry name" value="Sig_transdc_resp-reg_C-effctor"/>
</dbReference>
<evidence type="ECO:0000256" key="1">
    <source>
        <dbReference type="ARBA" id="ARBA00009820"/>
    </source>
</evidence>
<dbReference type="CDD" id="cd00383">
    <property type="entry name" value="trans_reg_C"/>
    <property type="match status" value="1"/>
</dbReference>
<dbReference type="PROSITE" id="PS51755">
    <property type="entry name" value="OMPR_PHOB"/>
    <property type="match status" value="1"/>
</dbReference>
<dbReference type="InterPro" id="IPR011042">
    <property type="entry name" value="6-blade_b-propeller_TolB-like"/>
</dbReference>
<keyword evidence="2 3" id="KW-0238">DNA-binding</keyword>
<comment type="similarity">
    <text evidence="1">Belongs to the TolB family.</text>
</comment>
<accession>A0ABY9TE85</accession>
<gene>
    <name evidence="6" type="ORF">RI845_11315</name>
</gene>
<evidence type="ECO:0000256" key="2">
    <source>
        <dbReference type="ARBA" id="ARBA00023125"/>
    </source>
</evidence>
<protein>
    <submittedName>
        <fullName evidence="6">DUF5050 domain-containing protein</fullName>
    </submittedName>
</protein>
<dbReference type="RefSeq" id="WP_348386277.1">
    <property type="nucleotide sequence ID" value="NZ_CP134146.1"/>
</dbReference>
<keyword evidence="7" id="KW-1185">Reference proteome</keyword>
<dbReference type="SUPFAM" id="SSF69304">
    <property type="entry name" value="Tricorn protease N-terminal domain"/>
    <property type="match status" value="1"/>
</dbReference>
<evidence type="ECO:0000313" key="6">
    <source>
        <dbReference type="EMBL" id="WNC67113.1"/>
    </source>
</evidence>
<dbReference type="PANTHER" id="PTHR36842:SF1">
    <property type="entry name" value="PROTEIN TOLB"/>
    <property type="match status" value="1"/>
</dbReference>
<dbReference type="Pfam" id="PF00486">
    <property type="entry name" value="Trans_reg_C"/>
    <property type="match status" value="1"/>
</dbReference>
<dbReference type="Proteomes" id="UP001248581">
    <property type="component" value="Chromosome"/>
</dbReference>
<dbReference type="InterPro" id="IPR001867">
    <property type="entry name" value="OmpR/PhoB-type_DNA-bd"/>
</dbReference>
<dbReference type="EMBL" id="CP134146">
    <property type="protein sequence ID" value="WNC67113.1"/>
    <property type="molecule type" value="Genomic_DNA"/>
</dbReference>
<evidence type="ECO:0000259" key="5">
    <source>
        <dbReference type="PROSITE" id="PS51755"/>
    </source>
</evidence>
<proteinExistence type="inferred from homology"/>
<dbReference type="InterPro" id="IPR011659">
    <property type="entry name" value="WD40"/>
</dbReference>
<keyword evidence="4" id="KW-0812">Transmembrane</keyword>
<evidence type="ECO:0000256" key="4">
    <source>
        <dbReference type="SAM" id="Phobius"/>
    </source>
</evidence>
<feature type="transmembrane region" description="Helical" evidence="4">
    <location>
        <begin position="149"/>
        <end position="170"/>
    </location>
</feature>
<dbReference type="SUPFAM" id="SSF82171">
    <property type="entry name" value="DPP6 N-terminal domain-like"/>
    <property type="match status" value="1"/>
</dbReference>
<evidence type="ECO:0000256" key="3">
    <source>
        <dbReference type="PROSITE-ProRule" id="PRU01091"/>
    </source>
</evidence>
<name>A0ABY9TE85_9GAMM</name>
<sequence length="712" mass="80943">MIELPHNEYRVEKLIVNCNEMTVANDEQSIKLPVKVFEFLKLFLKNENQIVDRALAIELLWQGNYPVGKRGYINAMWHIRKVFDDLGVNSDEYFKTLPKVGYKLVALPEPIVTSDIASPSKSTALPSSIDNIYVWIKAFIDKVKFKGGYLTFSALLILLFVSVFVDTYYVSQNKIESVPLNPTKITNFEGIEEHPAISSDGRYMAFEWVRKQQPGQLYIKDLKDETVPLRLLTMVDEEEVSPSWSPDNESIAYMRISVDGQCQLRIRQIITNQDSLIDSGCTYTSYLSGIDWSPNGKYIVFSKKTKNGVALFEFNLNESSSKQISFPNKDVKDYKAVYSADSKQVAFIRENISSAELILIDKNAQESVLLANKLSIVGLVWEHNQNNIYTNVQQDGKYLTLAINPQTKSEKIIHRLITPNNLSFNYDTSELYFSRHLSQEFISQRSLKDGTEIQRASSSSRDLYGQYVANDGILFISNRADKWDIWLKAANEYKNLTKDLGTAFSHRISPNGKQFLVTIKNSNDEHPDWYLGTLPGGELELLGNYAARSINWSISDNTIYFASEKSGKSGIFKFNLNTKEIVQLTFNDEIFAVEGTDGHLYVSRKGESGIWQFNQNTKESQLLAKDLATTDFASFFWQNDSIYYVSRNKNHDLIKRKTMSSTEQIVSTYPSGTVRKYFGIAPAGKQSIMLTLNSINDSDIFALPISTMVDKP</sequence>
<reference evidence="7" key="1">
    <citation type="submission" date="2023-09" db="EMBL/GenBank/DDBJ databases">
        <authorList>
            <person name="Li S."/>
            <person name="Li X."/>
            <person name="Zhang C."/>
            <person name="Zhao Z."/>
        </authorList>
    </citation>
    <scope>NUCLEOTIDE SEQUENCE [LARGE SCALE GENOMIC DNA]</scope>
    <source>
        <strain evidence="7">SQ345</strain>
    </source>
</reference>
<dbReference type="InterPro" id="IPR032485">
    <property type="entry name" value="LRP1-like_beta_prop"/>
</dbReference>
<dbReference type="SUPFAM" id="SSF46894">
    <property type="entry name" value="C-terminal effector domain of the bipartite response regulators"/>
    <property type="match status" value="1"/>
</dbReference>
<evidence type="ECO:0000313" key="7">
    <source>
        <dbReference type="Proteomes" id="UP001248581"/>
    </source>
</evidence>
<feature type="DNA-binding region" description="OmpR/PhoB-type" evidence="3">
    <location>
        <begin position="6"/>
        <end position="106"/>
    </location>
</feature>
<dbReference type="SMART" id="SM00862">
    <property type="entry name" value="Trans_reg_C"/>
    <property type="match status" value="1"/>
</dbReference>
<dbReference type="Gene3D" id="2.120.10.30">
    <property type="entry name" value="TolB, C-terminal domain"/>
    <property type="match status" value="2"/>
</dbReference>
<dbReference type="Pfam" id="PF16472">
    <property type="entry name" value="DUF5050"/>
    <property type="match status" value="1"/>
</dbReference>
<dbReference type="PANTHER" id="PTHR36842">
    <property type="entry name" value="PROTEIN TOLB HOMOLOG"/>
    <property type="match status" value="1"/>
</dbReference>
<feature type="domain" description="OmpR/PhoB-type" evidence="5">
    <location>
        <begin position="6"/>
        <end position="106"/>
    </location>
</feature>
<keyword evidence="4" id="KW-1133">Transmembrane helix</keyword>
<dbReference type="InterPro" id="IPR036388">
    <property type="entry name" value="WH-like_DNA-bd_sf"/>
</dbReference>